<sequence>MTGAGDRPLVTVLGASGYLGSVLTALLADLPVRLRAVARRPSPVPARTTADVEVRTADLTDATSLAAAVADADVVLHLSKHSGGWRDAEGNPQSEPINVGVMRGIVRVMGGRTAAGPPPVVVFAATTSQVGLPPEHPMDGSEPDRPETVYDRQKLAAERMLLAASAEGVLRGVSLRLPTVFGRSPLSAVPDQGVVSTMIRRALAGEPLTMWHDGTVLRDLVPVEDAAGAFLAAMRRPDALAGRHWLVGTGRQDPLGTVFRTVAESVAAHTGRPPVPVTSVEPPANAPVIDFLSTTIDPAPFRLASGWSARTGLRDAVDRTVTALLDEAATTGREPSVRR</sequence>
<dbReference type="RefSeq" id="WP_073784297.1">
    <property type="nucleotide sequence ID" value="NZ_LFBV01000001.1"/>
</dbReference>
<reference evidence="2 3" key="1">
    <citation type="submission" date="2015-06" db="EMBL/GenBank/DDBJ databases">
        <title>Cloning and characterization of the uncialamcin biosynthetic gene cluster.</title>
        <authorList>
            <person name="Yan X."/>
            <person name="Huang T."/>
            <person name="Ge H."/>
            <person name="Shen B."/>
        </authorList>
    </citation>
    <scope>NUCLEOTIDE SEQUENCE [LARGE SCALE GENOMIC DNA]</scope>
    <source>
        <strain evidence="2 3">DCA2648</strain>
    </source>
</reference>
<organism evidence="2 3">
    <name type="scientific">Streptomyces uncialis</name>
    <dbReference type="NCBI Taxonomy" id="1048205"/>
    <lineage>
        <taxon>Bacteria</taxon>
        <taxon>Bacillati</taxon>
        <taxon>Actinomycetota</taxon>
        <taxon>Actinomycetes</taxon>
        <taxon>Kitasatosporales</taxon>
        <taxon>Streptomycetaceae</taxon>
        <taxon>Streptomyces</taxon>
    </lineage>
</organism>
<comment type="caution">
    <text evidence="2">The sequence shown here is derived from an EMBL/GenBank/DDBJ whole genome shotgun (WGS) entry which is preliminary data.</text>
</comment>
<dbReference type="STRING" id="1048205.AB852_05915"/>
<dbReference type="InterPro" id="IPR001509">
    <property type="entry name" value="Epimerase_deHydtase"/>
</dbReference>
<protein>
    <submittedName>
        <fullName evidence="2">Oxidoreductase</fullName>
    </submittedName>
</protein>
<dbReference type="InterPro" id="IPR050177">
    <property type="entry name" value="Lipid_A_modif_metabolic_enz"/>
</dbReference>
<dbReference type="SUPFAM" id="SSF51735">
    <property type="entry name" value="NAD(P)-binding Rossmann-fold domains"/>
    <property type="match status" value="1"/>
</dbReference>
<accession>A0A1Q4VEI7</accession>
<dbReference type="Proteomes" id="UP000186455">
    <property type="component" value="Unassembled WGS sequence"/>
</dbReference>
<dbReference type="Gene3D" id="3.40.50.720">
    <property type="entry name" value="NAD(P)-binding Rossmann-like Domain"/>
    <property type="match status" value="1"/>
</dbReference>
<gene>
    <name evidence="2" type="ORF">AB852_05915</name>
</gene>
<dbReference type="AlphaFoldDB" id="A0A1Q4VEI7"/>
<dbReference type="Pfam" id="PF01370">
    <property type="entry name" value="Epimerase"/>
    <property type="match status" value="1"/>
</dbReference>
<evidence type="ECO:0000259" key="1">
    <source>
        <dbReference type="Pfam" id="PF01370"/>
    </source>
</evidence>
<dbReference type="InterPro" id="IPR036291">
    <property type="entry name" value="NAD(P)-bd_dom_sf"/>
</dbReference>
<proteinExistence type="predicted"/>
<evidence type="ECO:0000313" key="2">
    <source>
        <dbReference type="EMBL" id="OKH96180.1"/>
    </source>
</evidence>
<dbReference type="EMBL" id="LFBV01000001">
    <property type="protein sequence ID" value="OKH96180.1"/>
    <property type="molecule type" value="Genomic_DNA"/>
</dbReference>
<keyword evidence="3" id="KW-1185">Reference proteome</keyword>
<evidence type="ECO:0000313" key="3">
    <source>
        <dbReference type="Proteomes" id="UP000186455"/>
    </source>
</evidence>
<name>A0A1Q4VEI7_9ACTN</name>
<feature type="domain" description="NAD-dependent epimerase/dehydratase" evidence="1">
    <location>
        <begin position="10"/>
        <end position="248"/>
    </location>
</feature>
<dbReference type="PANTHER" id="PTHR43245">
    <property type="entry name" value="BIFUNCTIONAL POLYMYXIN RESISTANCE PROTEIN ARNA"/>
    <property type="match status" value="1"/>
</dbReference>
<dbReference type="CDD" id="cd08946">
    <property type="entry name" value="SDR_e"/>
    <property type="match status" value="1"/>
</dbReference>